<dbReference type="Pfam" id="PF02922">
    <property type="entry name" value="CBM_48"/>
    <property type="match status" value="1"/>
</dbReference>
<evidence type="ECO:0000256" key="1">
    <source>
        <dbReference type="ARBA" id="ARBA00008061"/>
    </source>
</evidence>
<dbReference type="CDD" id="cd02856">
    <property type="entry name" value="E_set_GDE_Isoamylase_N"/>
    <property type="match status" value="1"/>
</dbReference>
<evidence type="ECO:0000259" key="4">
    <source>
        <dbReference type="SMART" id="SM00642"/>
    </source>
</evidence>
<dbReference type="SMART" id="SM00642">
    <property type="entry name" value="Aamy"/>
    <property type="match status" value="1"/>
</dbReference>
<dbReference type="PANTHER" id="PTHR43002">
    <property type="entry name" value="GLYCOGEN DEBRANCHING ENZYME"/>
    <property type="match status" value="1"/>
</dbReference>
<sequence length="702" mass="79666">MCSALSKSPLQQLGLFALYYGKRFPMGASVDEHGCNFVVFAGSAQTVELCLFDDEEQEIARFVLPSKYGAFHYGYVQGVSAGQFYGYRANGKFQPQWGQIVMPDKLLIDPYTKALSRLQLWNDQLYAQEDGTMIAKSVVIDDEAFDWQHVTKPGIPQGETIIYELHVKGFTKLHPEVPAPFRGTYLGLVQPPVIEYLKSLGVTSLQLMPIAAFMSESRLNGLGLTNYWGYNPIAFFAPEPRYSVSDAVSEFKTMVRELHRHGLEVILDVVFNHTAEGGKGGPVISLRGLANYCYYLFEANGLQPEFENYANYSGCGNTVNVANSLTLKMVTDCLRYWAVQMQVDGFRFDLAVTVGREANGFNQFNAFFKVLQQDPVLSRVKLIAEPWDIGPNGYQVGSFPYDWHECNDHFRDNVRGFWRGDDGQLGEFATRMMGSRDLFPADFRSIHTSINFICYHDGFTLHDLVSYQQRHNDANKENNRDGHGHNISANYGCEGLTDDPAIIALRNQQKRNLIASLFLAQGIPHFLAGDEFSRTQQGNNNAYCQDNAISWVDWQLRDTEAALVRFTQSIISLRQRFEVFKHLRLGDDSFPGGRQINAREHRVQWLRPDGQRMQQSEWDNILSKAIMVEYVCTCHCNEHLILVINAGPKQIHFHLPELGASQHWYRWIDTQFNEVADGEKMLSGRNTLLIAHSLQLFEASSL</sequence>
<dbReference type="EC" id="3.2.1.196" evidence="5"/>
<dbReference type="InterPro" id="IPR013783">
    <property type="entry name" value="Ig-like_fold"/>
</dbReference>
<dbReference type="Gene3D" id="3.20.20.80">
    <property type="entry name" value="Glycosidases"/>
    <property type="match status" value="1"/>
</dbReference>
<dbReference type="GO" id="GO:0120549">
    <property type="term" value="F:limit dextrin alpha-1,6-maltotetraose-hydrolase activity"/>
    <property type="evidence" value="ECO:0007669"/>
    <property type="project" value="UniProtKB-EC"/>
</dbReference>
<feature type="domain" description="Glycosyl hydrolase family 13 catalytic" evidence="4">
    <location>
        <begin position="164"/>
        <end position="574"/>
    </location>
</feature>
<dbReference type="InterPro" id="IPR004193">
    <property type="entry name" value="Glyco_hydro_13_N"/>
</dbReference>
<dbReference type="InterPro" id="IPR044505">
    <property type="entry name" value="GlgX_Isoamylase_N_E_set"/>
</dbReference>
<dbReference type="InterPro" id="IPR006047">
    <property type="entry name" value="GH13_cat_dom"/>
</dbReference>
<evidence type="ECO:0000313" key="6">
    <source>
        <dbReference type="Proteomes" id="UP001629953"/>
    </source>
</evidence>
<dbReference type="InterPro" id="IPR017853">
    <property type="entry name" value="GH"/>
</dbReference>
<organism evidence="5 6">
    <name type="scientific">Celerinatantimonas yamalensis</name>
    <dbReference type="NCBI Taxonomy" id="559956"/>
    <lineage>
        <taxon>Bacteria</taxon>
        <taxon>Pseudomonadati</taxon>
        <taxon>Pseudomonadota</taxon>
        <taxon>Gammaproteobacteria</taxon>
        <taxon>Celerinatantimonadaceae</taxon>
        <taxon>Celerinatantimonas</taxon>
    </lineage>
</organism>
<keyword evidence="3 5" id="KW-0326">Glycosidase</keyword>
<dbReference type="SUPFAM" id="SSF81296">
    <property type="entry name" value="E set domains"/>
    <property type="match status" value="1"/>
</dbReference>
<reference evidence="5 6" key="1">
    <citation type="journal article" date="2013" name="Int. J. Syst. Evol. Microbiol.">
        <title>Celerinatantimonas yamalensis sp. nov., a cold-adapted diazotrophic bacterium from a cold permafrost brine.</title>
        <authorList>
            <person name="Shcherbakova V."/>
            <person name="Chuvilskaya N."/>
            <person name="Rivkina E."/>
            <person name="Demidov N."/>
            <person name="Uchaeva V."/>
            <person name="Suetin S."/>
            <person name="Suzina N."/>
            <person name="Gilichinsky D."/>
        </authorList>
    </citation>
    <scope>NUCLEOTIDE SEQUENCE [LARGE SCALE GENOMIC DNA]</scope>
    <source>
        <strain evidence="5 6">C7</strain>
    </source>
</reference>
<keyword evidence="2 5" id="KW-0378">Hydrolase</keyword>
<evidence type="ECO:0000313" key="5">
    <source>
        <dbReference type="EMBL" id="MFM2483570.1"/>
    </source>
</evidence>
<dbReference type="RefSeq" id="WP_408621681.1">
    <property type="nucleotide sequence ID" value="NZ_JBEQCT010000001.1"/>
</dbReference>
<dbReference type="CDD" id="cd11326">
    <property type="entry name" value="AmyAc_Glg_debranch"/>
    <property type="match status" value="1"/>
</dbReference>
<dbReference type="Pfam" id="PF00128">
    <property type="entry name" value="Alpha-amylase"/>
    <property type="match status" value="1"/>
</dbReference>
<dbReference type="SUPFAM" id="SSF51445">
    <property type="entry name" value="(Trans)glycosidases"/>
    <property type="match status" value="1"/>
</dbReference>
<protein>
    <submittedName>
        <fullName evidence="5">Glycogen debranching protein GlgX</fullName>
        <ecNumber evidence="5">3.2.1.196</ecNumber>
    </submittedName>
</protein>
<dbReference type="SUPFAM" id="SSF51011">
    <property type="entry name" value="Glycosyl hydrolase domain"/>
    <property type="match status" value="1"/>
</dbReference>
<proteinExistence type="inferred from homology"/>
<evidence type="ECO:0000256" key="3">
    <source>
        <dbReference type="ARBA" id="ARBA00023295"/>
    </source>
</evidence>
<dbReference type="NCBIfam" id="TIGR02100">
    <property type="entry name" value="glgX_debranch"/>
    <property type="match status" value="1"/>
</dbReference>
<dbReference type="Proteomes" id="UP001629953">
    <property type="component" value="Unassembled WGS sequence"/>
</dbReference>
<dbReference type="EMBL" id="JBEQCT010000001">
    <property type="protein sequence ID" value="MFM2483570.1"/>
    <property type="molecule type" value="Genomic_DNA"/>
</dbReference>
<dbReference type="InterPro" id="IPR014756">
    <property type="entry name" value="Ig_E-set"/>
</dbReference>
<accession>A0ABW9G1E1</accession>
<dbReference type="InterPro" id="IPR013780">
    <property type="entry name" value="Glyco_hydro_b"/>
</dbReference>
<gene>
    <name evidence="5" type="primary">glgX</name>
    <name evidence="5" type="ORF">ABUE30_00500</name>
</gene>
<dbReference type="InterPro" id="IPR011837">
    <property type="entry name" value="Glycogen_debranch_GlgX"/>
</dbReference>
<name>A0ABW9G1E1_9GAMM</name>
<dbReference type="Gene3D" id="2.60.40.10">
    <property type="entry name" value="Immunoglobulins"/>
    <property type="match status" value="1"/>
</dbReference>
<dbReference type="Gene3D" id="2.60.40.1180">
    <property type="entry name" value="Golgi alpha-mannosidase II"/>
    <property type="match status" value="1"/>
</dbReference>
<evidence type="ECO:0000256" key="2">
    <source>
        <dbReference type="ARBA" id="ARBA00022801"/>
    </source>
</evidence>
<comment type="similarity">
    <text evidence="1">Belongs to the glycosyl hydrolase 13 family.</text>
</comment>
<comment type="caution">
    <text evidence="5">The sequence shown here is derived from an EMBL/GenBank/DDBJ whole genome shotgun (WGS) entry which is preliminary data.</text>
</comment>
<keyword evidence="6" id="KW-1185">Reference proteome</keyword>